<dbReference type="InterPro" id="IPR001507">
    <property type="entry name" value="ZP_dom"/>
</dbReference>
<evidence type="ECO:0000259" key="2">
    <source>
        <dbReference type="PROSITE" id="PS51034"/>
    </source>
</evidence>
<gene>
    <name evidence="3" type="ORF">ANCCEY_01726</name>
</gene>
<dbReference type="PANTHER" id="PTHR22907:SF54">
    <property type="entry name" value="GH04558P"/>
    <property type="match status" value="1"/>
</dbReference>
<evidence type="ECO:0000256" key="1">
    <source>
        <dbReference type="ARBA" id="ARBA00022729"/>
    </source>
</evidence>
<reference evidence="3 4" key="1">
    <citation type="submission" date="2013-05" db="EMBL/GenBank/DDBJ databases">
        <title>Draft genome of the parasitic nematode Anyclostoma ceylanicum.</title>
        <authorList>
            <person name="Mitreva M."/>
        </authorList>
    </citation>
    <scope>NUCLEOTIDE SEQUENCE [LARGE SCALE GENOMIC DNA]</scope>
</reference>
<feature type="domain" description="ZP" evidence="2">
    <location>
        <begin position="1"/>
        <end position="154"/>
    </location>
</feature>
<evidence type="ECO:0000313" key="3">
    <source>
        <dbReference type="EMBL" id="EPB79199.1"/>
    </source>
</evidence>
<dbReference type="InterPro" id="IPR057475">
    <property type="entry name" value="CUT_C"/>
</dbReference>
<evidence type="ECO:0000313" key="4">
    <source>
        <dbReference type="Proteomes" id="UP000054495"/>
    </source>
</evidence>
<accession>A0A0D6M4X5</accession>
<dbReference type="InterPro" id="IPR051962">
    <property type="entry name" value="Cuticlin"/>
</dbReference>
<keyword evidence="1" id="KW-0732">Signal</keyword>
<organism evidence="3 4">
    <name type="scientific">Ancylostoma ceylanicum</name>
    <dbReference type="NCBI Taxonomy" id="53326"/>
    <lineage>
        <taxon>Eukaryota</taxon>
        <taxon>Metazoa</taxon>
        <taxon>Ecdysozoa</taxon>
        <taxon>Nematoda</taxon>
        <taxon>Chromadorea</taxon>
        <taxon>Rhabditida</taxon>
        <taxon>Rhabditina</taxon>
        <taxon>Rhabditomorpha</taxon>
        <taxon>Strongyloidea</taxon>
        <taxon>Ancylostomatidae</taxon>
        <taxon>Ancylostomatinae</taxon>
        <taxon>Ancylostoma</taxon>
    </lineage>
</organism>
<dbReference type="EMBL" id="KE124798">
    <property type="protein sequence ID" value="EPB79199.1"/>
    <property type="molecule type" value="Genomic_DNA"/>
</dbReference>
<protein>
    <recommendedName>
        <fullName evidence="2">ZP domain-containing protein</fullName>
    </recommendedName>
</protein>
<proteinExistence type="predicted"/>
<dbReference type="PANTHER" id="PTHR22907">
    <property type="entry name" value="GH04558P"/>
    <property type="match status" value="1"/>
</dbReference>
<sequence>MGEPTVDCEDSLVGLTFKTKKPFSGRVYVYGMAGDEKCSRAFVENRNQSRMGSVGDKIYHVWQCDSLATGFLVHSCSVGDGRGERIDVDGCAIDPAIQPDVFYEDSNRAVVEVSGYKFSDANVLNYECVLEVCRSAMECENLTPPKCDRDQLDNVFPRESLRRSRSIVQDMGLKRGQIEVAATLTMEDSLDANTVTSKTDVPTLENHQVG</sequence>
<dbReference type="Proteomes" id="UP000054495">
    <property type="component" value="Unassembled WGS sequence"/>
</dbReference>
<dbReference type="Pfam" id="PF25301">
    <property type="entry name" value="CUT_C"/>
    <property type="match status" value="1"/>
</dbReference>
<dbReference type="PROSITE" id="PS51034">
    <property type="entry name" value="ZP_2"/>
    <property type="match status" value="1"/>
</dbReference>
<dbReference type="AlphaFoldDB" id="A0A0D6M4X5"/>
<name>A0A0D6M4X5_9BILA</name>
<keyword evidence="4" id="KW-1185">Reference proteome</keyword>